<comment type="similarity">
    <text evidence="1">Belongs to the cytochrome P450 family.</text>
</comment>
<dbReference type="InterPro" id="IPR002401">
    <property type="entry name" value="Cyt_P450_E_grp-I"/>
</dbReference>
<dbReference type="Proteomes" id="UP001469553">
    <property type="component" value="Unassembled WGS sequence"/>
</dbReference>
<dbReference type="Gene3D" id="1.10.630.10">
    <property type="entry name" value="Cytochrome P450"/>
    <property type="match status" value="1"/>
</dbReference>
<comment type="caution">
    <text evidence="4">The sequence shown here is derived from an EMBL/GenBank/DDBJ whole genome shotgun (WGS) entry which is preliminary data.</text>
</comment>
<keyword evidence="3" id="KW-0472">Membrane</keyword>
<feature type="non-terminal residue" evidence="4">
    <location>
        <position position="142"/>
    </location>
</feature>
<evidence type="ECO:0000256" key="2">
    <source>
        <dbReference type="ARBA" id="ARBA00023004"/>
    </source>
</evidence>
<sequence>MLMNGAVPWPGLRYMSYLPVSQSCLNRRITLHHQGSHHWELSCSNRSSLQFDPTQTNMFVSVLLLGLCVCFLLLKLKPQRPKNFPPGPPSLPVLGNLLHLNLENPLKDFERLRKSYGNVYSLFFGLKPTVVINGFKAMKEAM</sequence>
<keyword evidence="3" id="KW-0812">Transmembrane</keyword>
<feature type="transmembrane region" description="Helical" evidence="3">
    <location>
        <begin position="56"/>
        <end position="74"/>
    </location>
</feature>
<organism evidence="4 5">
    <name type="scientific">Ameca splendens</name>
    <dbReference type="NCBI Taxonomy" id="208324"/>
    <lineage>
        <taxon>Eukaryota</taxon>
        <taxon>Metazoa</taxon>
        <taxon>Chordata</taxon>
        <taxon>Craniata</taxon>
        <taxon>Vertebrata</taxon>
        <taxon>Euteleostomi</taxon>
        <taxon>Actinopterygii</taxon>
        <taxon>Neopterygii</taxon>
        <taxon>Teleostei</taxon>
        <taxon>Neoteleostei</taxon>
        <taxon>Acanthomorphata</taxon>
        <taxon>Ovalentaria</taxon>
        <taxon>Atherinomorphae</taxon>
        <taxon>Cyprinodontiformes</taxon>
        <taxon>Goodeidae</taxon>
        <taxon>Ameca</taxon>
    </lineage>
</organism>
<dbReference type="EMBL" id="JAHRIP010034344">
    <property type="protein sequence ID" value="MEQ2293786.1"/>
    <property type="molecule type" value="Genomic_DNA"/>
</dbReference>
<dbReference type="SUPFAM" id="SSF48264">
    <property type="entry name" value="Cytochrome P450"/>
    <property type="match status" value="1"/>
</dbReference>
<evidence type="ECO:0000256" key="3">
    <source>
        <dbReference type="SAM" id="Phobius"/>
    </source>
</evidence>
<gene>
    <name evidence="4" type="ORF">AMECASPLE_037105</name>
</gene>
<dbReference type="PRINTS" id="PR00463">
    <property type="entry name" value="EP450I"/>
</dbReference>
<dbReference type="InterPro" id="IPR001128">
    <property type="entry name" value="Cyt_P450"/>
</dbReference>
<name>A0ABV0YJ95_9TELE</name>
<evidence type="ECO:0000256" key="1">
    <source>
        <dbReference type="ARBA" id="ARBA00010617"/>
    </source>
</evidence>
<reference evidence="4 5" key="1">
    <citation type="submission" date="2021-06" db="EMBL/GenBank/DDBJ databases">
        <authorList>
            <person name="Palmer J.M."/>
        </authorList>
    </citation>
    <scope>NUCLEOTIDE SEQUENCE [LARGE SCALE GENOMIC DNA]</scope>
    <source>
        <strain evidence="4 5">AS_MEX2019</strain>
        <tissue evidence="4">Muscle</tissue>
    </source>
</reference>
<evidence type="ECO:0000313" key="4">
    <source>
        <dbReference type="EMBL" id="MEQ2293786.1"/>
    </source>
</evidence>
<protein>
    <submittedName>
        <fullName evidence="4">Uncharacterized protein</fullName>
    </submittedName>
</protein>
<dbReference type="InterPro" id="IPR036396">
    <property type="entry name" value="Cyt_P450_sf"/>
</dbReference>
<evidence type="ECO:0000313" key="5">
    <source>
        <dbReference type="Proteomes" id="UP001469553"/>
    </source>
</evidence>
<accession>A0ABV0YJ95</accession>
<keyword evidence="3" id="KW-1133">Transmembrane helix</keyword>
<proteinExistence type="inferred from homology"/>
<dbReference type="PANTHER" id="PTHR24299">
    <property type="entry name" value="CYTOCHROME P450 FAMILY 1"/>
    <property type="match status" value="1"/>
</dbReference>
<dbReference type="Pfam" id="PF00067">
    <property type="entry name" value="p450"/>
    <property type="match status" value="1"/>
</dbReference>
<keyword evidence="2" id="KW-0408">Iron</keyword>
<keyword evidence="5" id="KW-1185">Reference proteome</keyword>